<protein>
    <submittedName>
        <fullName evidence="6">S-DNA-T family DNA segregation ATPase FtsK/SpoIIIE</fullName>
    </submittedName>
</protein>
<name>A0A7W9IKU1_9ACTN</name>
<gene>
    <name evidence="6" type="ORF">F4562_005203</name>
</gene>
<evidence type="ECO:0000313" key="7">
    <source>
        <dbReference type="Proteomes" id="UP000540685"/>
    </source>
</evidence>
<dbReference type="GO" id="GO:0003677">
    <property type="term" value="F:DNA binding"/>
    <property type="evidence" value="ECO:0007669"/>
    <property type="project" value="InterPro"/>
</dbReference>
<dbReference type="GO" id="GO:0005524">
    <property type="term" value="F:ATP binding"/>
    <property type="evidence" value="ECO:0007669"/>
    <property type="project" value="UniProtKB-UniRule"/>
</dbReference>
<dbReference type="InterPro" id="IPR002543">
    <property type="entry name" value="FtsK_dom"/>
</dbReference>
<keyword evidence="4" id="KW-1133">Transmembrane helix</keyword>
<dbReference type="RefSeq" id="WP_311734126.1">
    <property type="nucleotide sequence ID" value="NZ_JACHMP010000001.1"/>
</dbReference>
<evidence type="ECO:0000313" key="6">
    <source>
        <dbReference type="EMBL" id="MBB5822141.1"/>
    </source>
</evidence>
<keyword evidence="4" id="KW-0812">Transmembrane</keyword>
<evidence type="ECO:0000259" key="5">
    <source>
        <dbReference type="PROSITE" id="PS50901"/>
    </source>
</evidence>
<keyword evidence="1 3" id="KW-0547">Nucleotide-binding</keyword>
<dbReference type="PROSITE" id="PS50901">
    <property type="entry name" value="FTSK"/>
    <property type="match status" value="1"/>
</dbReference>
<dbReference type="Proteomes" id="UP000540685">
    <property type="component" value="Unassembled WGS sequence"/>
</dbReference>
<feature type="domain" description="FtsK" evidence="5">
    <location>
        <begin position="234"/>
        <end position="413"/>
    </location>
</feature>
<dbReference type="AlphaFoldDB" id="A0A7W9IKU1"/>
<dbReference type="Gene3D" id="3.40.50.300">
    <property type="entry name" value="P-loop containing nucleotide triphosphate hydrolases"/>
    <property type="match status" value="1"/>
</dbReference>
<dbReference type="Pfam" id="PF01580">
    <property type="entry name" value="FtsK_SpoIIIE"/>
    <property type="match status" value="1"/>
</dbReference>
<dbReference type="InterPro" id="IPR050206">
    <property type="entry name" value="FtsK/SpoIIIE/SftA"/>
</dbReference>
<organism evidence="6 7">
    <name type="scientific">Streptosporangium becharense</name>
    <dbReference type="NCBI Taxonomy" id="1816182"/>
    <lineage>
        <taxon>Bacteria</taxon>
        <taxon>Bacillati</taxon>
        <taxon>Actinomycetota</taxon>
        <taxon>Actinomycetes</taxon>
        <taxon>Streptosporangiales</taxon>
        <taxon>Streptosporangiaceae</taxon>
        <taxon>Streptosporangium</taxon>
    </lineage>
</organism>
<evidence type="ECO:0000256" key="2">
    <source>
        <dbReference type="ARBA" id="ARBA00022840"/>
    </source>
</evidence>
<accession>A0A7W9IKU1</accession>
<feature type="transmembrane region" description="Helical" evidence="4">
    <location>
        <begin position="27"/>
        <end position="49"/>
    </location>
</feature>
<keyword evidence="7" id="KW-1185">Reference proteome</keyword>
<dbReference type="InterPro" id="IPR027417">
    <property type="entry name" value="P-loop_NTPase"/>
</dbReference>
<reference evidence="6 7" key="1">
    <citation type="submission" date="2020-08" db="EMBL/GenBank/DDBJ databases">
        <title>Sequencing the genomes of 1000 actinobacteria strains.</title>
        <authorList>
            <person name="Klenk H.-P."/>
        </authorList>
    </citation>
    <scope>NUCLEOTIDE SEQUENCE [LARGE SCALE GENOMIC DNA]</scope>
    <source>
        <strain evidence="6 7">DSM 46887</strain>
    </source>
</reference>
<proteinExistence type="predicted"/>
<dbReference type="SUPFAM" id="SSF52540">
    <property type="entry name" value="P-loop containing nucleoside triphosphate hydrolases"/>
    <property type="match status" value="1"/>
</dbReference>
<feature type="transmembrane region" description="Helical" evidence="4">
    <location>
        <begin position="56"/>
        <end position="76"/>
    </location>
</feature>
<dbReference type="PANTHER" id="PTHR22683">
    <property type="entry name" value="SPORULATION PROTEIN RELATED"/>
    <property type="match status" value="1"/>
</dbReference>
<evidence type="ECO:0000256" key="3">
    <source>
        <dbReference type="PROSITE-ProRule" id="PRU00289"/>
    </source>
</evidence>
<keyword evidence="4" id="KW-0472">Membrane</keyword>
<dbReference type="EMBL" id="JACHMP010000001">
    <property type="protein sequence ID" value="MBB5822141.1"/>
    <property type="molecule type" value="Genomic_DNA"/>
</dbReference>
<comment type="caution">
    <text evidence="6">The sequence shown here is derived from an EMBL/GenBank/DDBJ whole genome shotgun (WGS) entry which is preliminary data.</text>
</comment>
<evidence type="ECO:0000256" key="1">
    <source>
        <dbReference type="ARBA" id="ARBA00022741"/>
    </source>
</evidence>
<keyword evidence="2 3" id="KW-0067">ATP-binding</keyword>
<dbReference type="PANTHER" id="PTHR22683:SF41">
    <property type="entry name" value="DNA TRANSLOCASE FTSK"/>
    <property type="match status" value="1"/>
</dbReference>
<feature type="binding site" evidence="3">
    <location>
        <begin position="250"/>
        <end position="257"/>
    </location>
    <ligand>
        <name>ATP</name>
        <dbReference type="ChEBI" id="CHEBI:30616"/>
    </ligand>
</feature>
<evidence type="ECO:0000256" key="4">
    <source>
        <dbReference type="SAM" id="Phobius"/>
    </source>
</evidence>
<sequence length="481" mass="52829">MAEFVLRKLPGAEVQGVVSTTPDTAVVFAPTVVKTPAIVVIVVWLWRLVVGLGRAVWRHPVVCALAGGTAALVVLLGWRDALVVWGGLVCAVSSWAGLWPEAGMRWLVWPALSWWRWVWVYRRKWRSVVAVAGLVRVVRGRGYAPDLVRVVSDRWVDRVTVRMLDGQDDTEYAERSPGLAHGFGAVNCRVSSLRPGWVTLTFPRRDALVRVVPARPFPRRPDVATVDVGMDERGRPYRLKVHGTHVLIAGATGAGKGSWLWSVVRGLLPAAGEGLVELWALDPKLMELSFGLELFDRYAGTPEDCAELLEAAVAVMQERAGRYAGVRRSHEPSTQDPFILVIVDEVAFLTAYQRDRDLKVRIMAALATLTTQGRAVGVGVLAALQDPRKDVLSIRNLFPDRIALRLDEAEQVDMVLGDGARDRGALADQIPRDPSDPSVGAGVAYVRLENAPEPVRVRAAYVSDADIRQMVLRYSVVSEAV</sequence>